<gene>
    <name evidence="2" type="ORF">DC487_15140</name>
</gene>
<feature type="chain" id="PRO_5015502209" description="DUF1735 domain-containing protein" evidence="1">
    <location>
        <begin position="23"/>
        <end position="133"/>
    </location>
</feature>
<dbReference type="OrthoDB" id="672896at2"/>
<keyword evidence="1" id="KW-0732">Signal</keyword>
<name>A0A2T8HG76_9SPHI</name>
<accession>A0A2T8HG76</accession>
<protein>
    <recommendedName>
        <fullName evidence="4">DUF1735 domain-containing protein</fullName>
    </recommendedName>
</protein>
<evidence type="ECO:0000313" key="2">
    <source>
        <dbReference type="EMBL" id="PVH24413.1"/>
    </source>
</evidence>
<dbReference type="EMBL" id="QDKG01000006">
    <property type="protein sequence ID" value="PVH24413.1"/>
    <property type="molecule type" value="Genomic_DNA"/>
</dbReference>
<feature type="signal peptide" evidence="1">
    <location>
        <begin position="1"/>
        <end position="22"/>
    </location>
</feature>
<keyword evidence="3" id="KW-1185">Reference proteome</keyword>
<dbReference type="RefSeq" id="WP_116776810.1">
    <property type="nucleotide sequence ID" value="NZ_QDKG01000006.1"/>
</dbReference>
<evidence type="ECO:0000256" key="1">
    <source>
        <dbReference type="SAM" id="SignalP"/>
    </source>
</evidence>
<comment type="caution">
    <text evidence="2">The sequence shown here is derived from an EMBL/GenBank/DDBJ whole genome shotgun (WGS) entry which is preliminary data.</text>
</comment>
<evidence type="ECO:0008006" key="4">
    <source>
        <dbReference type="Google" id="ProtNLM"/>
    </source>
</evidence>
<dbReference type="Proteomes" id="UP000245627">
    <property type="component" value="Unassembled WGS sequence"/>
</dbReference>
<organism evidence="2 3">
    <name type="scientific">Sphingobacterium corticibacter</name>
    <dbReference type="NCBI Taxonomy" id="2171749"/>
    <lineage>
        <taxon>Bacteria</taxon>
        <taxon>Pseudomonadati</taxon>
        <taxon>Bacteroidota</taxon>
        <taxon>Sphingobacteriia</taxon>
        <taxon>Sphingobacteriales</taxon>
        <taxon>Sphingobacteriaceae</taxon>
        <taxon>Sphingobacterium</taxon>
    </lineage>
</organism>
<reference evidence="2 3" key="1">
    <citation type="submission" date="2018-04" db="EMBL/GenBank/DDBJ databases">
        <title>Sphingobacterium cortibacter sp. nov.</title>
        <authorList>
            <person name="Li Y."/>
        </authorList>
    </citation>
    <scope>NUCLEOTIDE SEQUENCE [LARGE SCALE GENOMIC DNA]</scope>
    <source>
        <strain evidence="2 3">2c-3</strain>
    </source>
</reference>
<sequence>MKRILLALVIASATMLSFNSCTKEYIEDPRTDTFSYTINPQDWTNNNTPAASVSIDVPELSDNYVDFGLVSMSMSNNNRETFNKLPATIQGISYNYEYTTGRITIYAEDPINDNFNVQIDRTLILKVSLTQGR</sequence>
<proteinExistence type="predicted"/>
<dbReference type="AlphaFoldDB" id="A0A2T8HG76"/>
<evidence type="ECO:0000313" key="3">
    <source>
        <dbReference type="Proteomes" id="UP000245627"/>
    </source>
</evidence>